<name>A0AAV1E052_OLDCO</name>
<gene>
    <name evidence="1" type="ORF">OLC1_LOCUS20552</name>
</gene>
<keyword evidence="2" id="KW-1185">Reference proteome</keyword>
<dbReference type="EMBL" id="OX459124">
    <property type="protein sequence ID" value="CAI9113573.1"/>
    <property type="molecule type" value="Genomic_DNA"/>
</dbReference>
<dbReference type="Proteomes" id="UP001161247">
    <property type="component" value="Chromosome 7"/>
</dbReference>
<organism evidence="1 2">
    <name type="scientific">Oldenlandia corymbosa var. corymbosa</name>
    <dbReference type="NCBI Taxonomy" id="529605"/>
    <lineage>
        <taxon>Eukaryota</taxon>
        <taxon>Viridiplantae</taxon>
        <taxon>Streptophyta</taxon>
        <taxon>Embryophyta</taxon>
        <taxon>Tracheophyta</taxon>
        <taxon>Spermatophyta</taxon>
        <taxon>Magnoliopsida</taxon>
        <taxon>eudicotyledons</taxon>
        <taxon>Gunneridae</taxon>
        <taxon>Pentapetalae</taxon>
        <taxon>asterids</taxon>
        <taxon>lamiids</taxon>
        <taxon>Gentianales</taxon>
        <taxon>Rubiaceae</taxon>
        <taxon>Rubioideae</taxon>
        <taxon>Spermacoceae</taxon>
        <taxon>Hedyotis-Oldenlandia complex</taxon>
        <taxon>Oldenlandia</taxon>
    </lineage>
</organism>
<evidence type="ECO:0000313" key="1">
    <source>
        <dbReference type="EMBL" id="CAI9113573.1"/>
    </source>
</evidence>
<reference evidence="1" key="1">
    <citation type="submission" date="2023-03" db="EMBL/GenBank/DDBJ databases">
        <authorList>
            <person name="Julca I."/>
        </authorList>
    </citation>
    <scope>NUCLEOTIDE SEQUENCE</scope>
</reference>
<sequence length="92" mass="10337">MTRKSATNQQRLIHYQVNFESVFNTRDNLSMTEATELAKKALCVGAYSAHETGGFVSGFHVGSVGIAKMFIGAELGEWQEEHYNKFCTLSEW</sequence>
<dbReference type="AlphaFoldDB" id="A0AAV1E052"/>
<protein>
    <submittedName>
        <fullName evidence="1">OLC1v1014198C1</fullName>
    </submittedName>
</protein>
<evidence type="ECO:0000313" key="2">
    <source>
        <dbReference type="Proteomes" id="UP001161247"/>
    </source>
</evidence>
<proteinExistence type="predicted"/>
<accession>A0AAV1E052</accession>